<evidence type="ECO:0000259" key="1">
    <source>
        <dbReference type="Pfam" id="PF01656"/>
    </source>
</evidence>
<proteinExistence type="predicted"/>
<dbReference type="STRING" id="938405.SAMN02927895_02212"/>
<accession>A0A1G6PR06</accession>
<dbReference type="NCBIfam" id="NF041546">
    <property type="entry name" value="ParA_partition"/>
    <property type="match status" value="1"/>
</dbReference>
<reference evidence="2 3" key="1">
    <citation type="submission" date="2016-10" db="EMBL/GenBank/DDBJ databases">
        <authorList>
            <person name="de Groot N.N."/>
        </authorList>
    </citation>
    <scope>NUCLEOTIDE SEQUENCE [LARGE SCALE GENOMIC DNA]</scope>
    <source>
        <strain evidence="2 3">CPCC 100156</strain>
    </source>
</reference>
<gene>
    <name evidence="2" type="ORF">SAMN04487779_1002485</name>
</gene>
<evidence type="ECO:0000313" key="2">
    <source>
        <dbReference type="EMBL" id="SDC82478.1"/>
    </source>
</evidence>
<dbReference type="CDD" id="cd02042">
    <property type="entry name" value="ParAB_family"/>
    <property type="match status" value="1"/>
</dbReference>
<dbReference type="AlphaFoldDB" id="A0A1G6PR06"/>
<feature type="domain" description="CobQ/CobB/MinD/ParA nucleotide binding" evidence="1">
    <location>
        <begin position="5"/>
        <end position="182"/>
    </location>
</feature>
<dbReference type="InterPro" id="IPR048089">
    <property type="entry name" value="McdA"/>
</dbReference>
<evidence type="ECO:0000313" key="3">
    <source>
        <dbReference type="Proteomes" id="UP000198925"/>
    </source>
</evidence>
<dbReference type="InterPro" id="IPR050678">
    <property type="entry name" value="DNA_Partitioning_ATPase"/>
</dbReference>
<dbReference type="Proteomes" id="UP000198925">
    <property type="component" value="Unassembled WGS sequence"/>
</dbReference>
<dbReference type="InterPro" id="IPR002586">
    <property type="entry name" value="CobQ/CobB/MinD/ParA_Nub-bd_dom"/>
</dbReference>
<dbReference type="PANTHER" id="PTHR13696:SF96">
    <property type="entry name" value="COBQ_COBB_MIND_PARA NUCLEOTIDE BINDING DOMAIN-CONTAINING PROTEIN"/>
    <property type="match status" value="1"/>
</dbReference>
<sequence>MAFVVAVAQQKGGAGKSTVAANLAAALAAEGHRVALLDTDPQQSLVRWHQERQKQGIRARPLSFDSPSGWRVPGALDRLRRDQDFVIVDTPPHAETEAKQLIRAADLVLMPMQPSPADFWASEATVKLAVEAHRRVTAVLNRVPAQGRLKESIRAALAERGVPVLEGGLGNRVEFVTAFLDGLAVTESAPKSLAAAELRALAAAVTAISKE</sequence>
<protein>
    <submittedName>
        <fullName evidence="2">Plasmid segregation oscillating ATPase ParF</fullName>
    </submittedName>
</protein>
<keyword evidence="3" id="KW-1185">Reference proteome</keyword>
<dbReference type="Gene3D" id="3.40.50.300">
    <property type="entry name" value="P-loop containing nucleotide triphosphate hydrolases"/>
    <property type="match status" value="1"/>
</dbReference>
<dbReference type="SUPFAM" id="SSF52540">
    <property type="entry name" value="P-loop containing nucleoside triphosphate hydrolases"/>
    <property type="match status" value="1"/>
</dbReference>
<dbReference type="PIRSF" id="PIRSF009320">
    <property type="entry name" value="Nuc_binding_HP_1000"/>
    <property type="match status" value="1"/>
</dbReference>
<dbReference type="Pfam" id="PF01656">
    <property type="entry name" value="CbiA"/>
    <property type="match status" value="1"/>
</dbReference>
<dbReference type="EMBL" id="FMZX01000002">
    <property type="protein sequence ID" value="SDC82478.1"/>
    <property type="molecule type" value="Genomic_DNA"/>
</dbReference>
<name>A0A1G6PR06_9PROT</name>
<dbReference type="RefSeq" id="WP_090662326.1">
    <property type="nucleotide sequence ID" value="NZ_FMZX01000002.1"/>
</dbReference>
<organism evidence="2 3">
    <name type="scientific">Belnapia rosea</name>
    <dbReference type="NCBI Taxonomy" id="938405"/>
    <lineage>
        <taxon>Bacteria</taxon>
        <taxon>Pseudomonadati</taxon>
        <taxon>Pseudomonadota</taxon>
        <taxon>Alphaproteobacteria</taxon>
        <taxon>Acetobacterales</taxon>
        <taxon>Roseomonadaceae</taxon>
        <taxon>Belnapia</taxon>
    </lineage>
</organism>
<dbReference type="InterPro" id="IPR027417">
    <property type="entry name" value="P-loop_NTPase"/>
</dbReference>
<dbReference type="PANTHER" id="PTHR13696">
    <property type="entry name" value="P-LOOP CONTAINING NUCLEOSIDE TRIPHOSPHATE HYDROLASE"/>
    <property type="match status" value="1"/>
</dbReference>